<organism evidence="1 2">
    <name type="scientific">Hyphomonas adhaerens</name>
    <dbReference type="NCBI Taxonomy" id="81029"/>
    <lineage>
        <taxon>Bacteria</taxon>
        <taxon>Pseudomonadati</taxon>
        <taxon>Pseudomonadota</taxon>
        <taxon>Alphaproteobacteria</taxon>
        <taxon>Hyphomonadales</taxon>
        <taxon>Hyphomonadaceae</taxon>
        <taxon>Hyphomonas</taxon>
    </lineage>
</organism>
<evidence type="ECO:0000313" key="1">
    <source>
        <dbReference type="EMBL" id="HAE28629.1"/>
    </source>
</evidence>
<dbReference type="Pfam" id="PF05960">
    <property type="entry name" value="DUF885"/>
    <property type="match status" value="1"/>
</dbReference>
<evidence type="ECO:0008006" key="3">
    <source>
        <dbReference type="Google" id="ProtNLM"/>
    </source>
</evidence>
<name>A0A3B9H1Q1_9PROT</name>
<accession>A0A3B9H1Q1</accession>
<protein>
    <recommendedName>
        <fullName evidence="3">DUF885 domain-containing protein</fullName>
    </recommendedName>
</protein>
<evidence type="ECO:0000313" key="2">
    <source>
        <dbReference type="Proteomes" id="UP000259610"/>
    </source>
</evidence>
<dbReference type="EMBL" id="DMAN01000356">
    <property type="protein sequence ID" value="HAE28629.1"/>
    <property type="molecule type" value="Genomic_DNA"/>
</dbReference>
<feature type="non-terminal residue" evidence="1">
    <location>
        <position position="1"/>
    </location>
</feature>
<sequence length="63" mass="6764">LDLRHQAEAALGDAFDIRAFHDAVLSKGAVPLDVLDDQIHDWIEAEQMRGAGPDTAPETADAP</sequence>
<dbReference type="InterPro" id="IPR010281">
    <property type="entry name" value="DUF885"/>
</dbReference>
<reference evidence="1 2" key="1">
    <citation type="journal article" date="2018" name="Nat. Biotechnol.">
        <title>A standardized bacterial taxonomy based on genome phylogeny substantially revises the tree of life.</title>
        <authorList>
            <person name="Parks D.H."/>
            <person name="Chuvochina M."/>
            <person name="Waite D.W."/>
            <person name="Rinke C."/>
            <person name="Skarshewski A."/>
            <person name="Chaumeil P.A."/>
            <person name="Hugenholtz P."/>
        </authorList>
    </citation>
    <scope>NUCLEOTIDE SEQUENCE [LARGE SCALE GENOMIC DNA]</scope>
    <source>
        <strain evidence="1">UBA8733</strain>
    </source>
</reference>
<comment type="caution">
    <text evidence="1">The sequence shown here is derived from an EMBL/GenBank/DDBJ whole genome shotgun (WGS) entry which is preliminary data.</text>
</comment>
<gene>
    <name evidence="1" type="ORF">DCG58_15810</name>
</gene>
<dbReference type="PANTHER" id="PTHR33361">
    <property type="entry name" value="GLR0591 PROTEIN"/>
    <property type="match status" value="1"/>
</dbReference>
<dbReference type="Proteomes" id="UP000259610">
    <property type="component" value="Unassembled WGS sequence"/>
</dbReference>
<proteinExistence type="predicted"/>
<dbReference type="AlphaFoldDB" id="A0A3B9H1Q1"/>
<dbReference type="PANTHER" id="PTHR33361:SF2">
    <property type="entry name" value="DUF885 DOMAIN-CONTAINING PROTEIN"/>
    <property type="match status" value="1"/>
</dbReference>